<evidence type="ECO:0000313" key="4">
    <source>
        <dbReference type="EMBL" id="SVB44639.1"/>
    </source>
</evidence>
<evidence type="ECO:0000256" key="1">
    <source>
        <dbReference type="ARBA" id="ARBA00022723"/>
    </source>
</evidence>
<gene>
    <name evidence="4" type="ORF">METZ01_LOCUS197493</name>
</gene>
<evidence type="ECO:0008006" key="5">
    <source>
        <dbReference type="Google" id="ProtNLM"/>
    </source>
</evidence>
<dbReference type="PANTHER" id="PTHR30004">
    <property type="entry name" value="4-HYDROXYTHREONINE-4-PHOSPHATE DEHYDROGENASE"/>
    <property type="match status" value="1"/>
</dbReference>
<keyword evidence="2" id="KW-0560">Oxidoreductase</keyword>
<dbReference type="NCBIfam" id="TIGR00557">
    <property type="entry name" value="pdxA"/>
    <property type="match status" value="1"/>
</dbReference>
<sequence>VDSAPIIALTMGDPAGIGPEVIVKAFQDDTLHLQTRAVVIGDARLLQATAKKYAPEILIHPINQPDQGWYQTCTIDVIDLNNVPENILVGKPSPQAGQASYEAIKTAVDLALNDEVSAITTAPINKKSLHLAGYPFPGHTELLAHLTNSKQAALMMAGNSIRVVLVTTHVPLEQVKPLITEERVLNTIRLTHEWLTRHVTDVPSIAVTGLNPHCGDGGIFGQEESDHILPALKTVQKEGIQASGPFSADALFGRPYSRKYDAVVCMYHDQGMIPVKMDSAGQGVNITLGLPIFRTSVDHGTAFDIAGRDKACAENLKMALRTAARLSQSTLSMQ</sequence>
<evidence type="ECO:0000256" key="3">
    <source>
        <dbReference type="ARBA" id="ARBA00023027"/>
    </source>
</evidence>
<proteinExistence type="predicted"/>
<dbReference type="AlphaFoldDB" id="A0A382E2I2"/>
<evidence type="ECO:0000256" key="2">
    <source>
        <dbReference type="ARBA" id="ARBA00023002"/>
    </source>
</evidence>
<protein>
    <recommendedName>
        <fullName evidence="5">4-hydroxythreonine-4-phosphate dehydrogenase</fullName>
    </recommendedName>
</protein>
<dbReference type="GO" id="GO:0046872">
    <property type="term" value="F:metal ion binding"/>
    <property type="evidence" value="ECO:0007669"/>
    <property type="project" value="UniProtKB-KW"/>
</dbReference>
<dbReference type="EMBL" id="UINC01042259">
    <property type="protein sequence ID" value="SVB44639.1"/>
    <property type="molecule type" value="Genomic_DNA"/>
</dbReference>
<dbReference type="Gene3D" id="3.40.718.10">
    <property type="entry name" value="Isopropylmalate Dehydrogenase"/>
    <property type="match status" value="1"/>
</dbReference>
<accession>A0A382E2I2</accession>
<dbReference type="SUPFAM" id="SSF53659">
    <property type="entry name" value="Isocitrate/Isopropylmalate dehydrogenase-like"/>
    <property type="match status" value="1"/>
</dbReference>
<dbReference type="PANTHER" id="PTHR30004:SF6">
    <property type="entry name" value="D-THREONATE 4-PHOSPHATE DEHYDROGENASE"/>
    <property type="match status" value="1"/>
</dbReference>
<dbReference type="GO" id="GO:0016491">
    <property type="term" value="F:oxidoreductase activity"/>
    <property type="evidence" value="ECO:0007669"/>
    <property type="project" value="UniProtKB-KW"/>
</dbReference>
<keyword evidence="1" id="KW-0479">Metal-binding</keyword>
<organism evidence="4">
    <name type="scientific">marine metagenome</name>
    <dbReference type="NCBI Taxonomy" id="408172"/>
    <lineage>
        <taxon>unclassified sequences</taxon>
        <taxon>metagenomes</taxon>
        <taxon>ecological metagenomes</taxon>
    </lineage>
</organism>
<reference evidence="4" key="1">
    <citation type="submission" date="2018-05" db="EMBL/GenBank/DDBJ databases">
        <authorList>
            <person name="Lanie J.A."/>
            <person name="Ng W.-L."/>
            <person name="Kazmierczak K.M."/>
            <person name="Andrzejewski T.M."/>
            <person name="Davidsen T.M."/>
            <person name="Wayne K.J."/>
            <person name="Tettelin H."/>
            <person name="Glass J.I."/>
            <person name="Rusch D."/>
            <person name="Podicherti R."/>
            <person name="Tsui H.-C.T."/>
            <person name="Winkler M.E."/>
        </authorList>
    </citation>
    <scope>NUCLEOTIDE SEQUENCE</scope>
</reference>
<feature type="non-terminal residue" evidence="4">
    <location>
        <position position="1"/>
    </location>
</feature>
<dbReference type="InterPro" id="IPR005255">
    <property type="entry name" value="PdxA_fam"/>
</dbReference>
<name>A0A382E2I2_9ZZZZ</name>
<dbReference type="Pfam" id="PF04166">
    <property type="entry name" value="PdxA"/>
    <property type="match status" value="1"/>
</dbReference>
<dbReference type="GO" id="GO:0051287">
    <property type="term" value="F:NAD binding"/>
    <property type="evidence" value="ECO:0007669"/>
    <property type="project" value="InterPro"/>
</dbReference>
<keyword evidence="3" id="KW-0520">NAD</keyword>